<dbReference type="GO" id="GO:0004833">
    <property type="term" value="F:L-tryptophan 2,3-dioxygenase activity"/>
    <property type="evidence" value="ECO:0007669"/>
    <property type="project" value="TreeGrafter"/>
</dbReference>
<evidence type="ECO:0000313" key="5">
    <source>
        <dbReference type="EMBL" id="VDM55324.1"/>
    </source>
</evidence>
<feature type="binding site" description="proximal binding residue" evidence="4">
    <location>
        <position position="115"/>
    </location>
    <ligand>
        <name>heme b</name>
        <dbReference type="ChEBI" id="CHEBI:60344"/>
    </ligand>
    <ligandPart>
        <name>Fe</name>
        <dbReference type="ChEBI" id="CHEBI:18248"/>
    </ligandPart>
</feature>
<reference evidence="7" key="1">
    <citation type="submission" date="2017-02" db="UniProtKB">
        <authorList>
            <consortium name="WormBaseParasite"/>
        </authorList>
    </citation>
    <scope>IDENTIFICATION</scope>
</reference>
<dbReference type="STRING" id="334426.A0A0R3PHB1"/>
<keyword evidence="2 4" id="KW-0479">Metal-binding</keyword>
<sequence>MEEKGPLKYGGGSAAQSSTIQLIDAFLRVEHSVSWNCWQSQQFLTGSDTILHCCDYILTITITGDERTFLMEQREHMPREHRELIYWVEAQTPIHNSIEGRQRALDALVAFRSTHLNLVSQFILTQIERHSQTTGTGGSSFVKFLKNVRADTK</sequence>
<dbReference type="GO" id="GO:0005737">
    <property type="term" value="C:cytoplasm"/>
    <property type="evidence" value="ECO:0007669"/>
    <property type="project" value="TreeGrafter"/>
</dbReference>
<proteinExistence type="inferred from homology"/>
<dbReference type="InterPro" id="IPR037217">
    <property type="entry name" value="Trp/Indoleamine_2_3_dOase-like"/>
</dbReference>
<gene>
    <name evidence="5" type="ORF">ACOC_LOCUS3739</name>
</gene>
<dbReference type="WBParaSite" id="ACOC_0000373801-mRNA-1">
    <property type="protein sequence ID" value="ACOC_0000373801-mRNA-1"/>
    <property type="gene ID" value="ACOC_0000373801"/>
</dbReference>
<keyword evidence="3 4" id="KW-0408">Iron</keyword>
<evidence type="ECO:0000256" key="3">
    <source>
        <dbReference type="ARBA" id="ARBA00023004"/>
    </source>
</evidence>
<dbReference type="Gene3D" id="1.20.58.480">
    <property type="match status" value="1"/>
</dbReference>
<evidence type="ECO:0000256" key="2">
    <source>
        <dbReference type="ARBA" id="ARBA00022723"/>
    </source>
</evidence>
<dbReference type="GO" id="GO:0046872">
    <property type="term" value="F:metal ion binding"/>
    <property type="evidence" value="ECO:0007669"/>
    <property type="project" value="UniProtKB-KW"/>
</dbReference>
<dbReference type="GO" id="GO:0020037">
    <property type="term" value="F:heme binding"/>
    <property type="evidence" value="ECO:0007669"/>
    <property type="project" value="InterPro"/>
</dbReference>
<dbReference type="GO" id="GO:0034354">
    <property type="term" value="P:'de novo' NAD+ biosynthetic process from L-tryptophan"/>
    <property type="evidence" value="ECO:0007669"/>
    <property type="project" value="TreeGrafter"/>
</dbReference>
<dbReference type="OMA" id="HRELIYW"/>
<organism evidence="7">
    <name type="scientific">Angiostrongylus costaricensis</name>
    <name type="common">Nematode worm</name>
    <dbReference type="NCBI Taxonomy" id="334426"/>
    <lineage>
        <taxon>Eukaryota</taxon>
        <taxon>Metazoa</taxon>
        <taxon>Ecdysozoa</taxon>
        <taxon>Nematoda</taxon>
        <taxon>Chromadorea</taxon>
        <taxon>Rhabditida</taxon>
        <taxon>Rhabditina</taxon>
        <taxon>Rhabditomorpha</taxon>
        <taxon>Strongyloidea</taxon>
        <taxon>Metastrongylidae</taxon>
        <taxon>Angiostrongylus</taxon>
    </lineage>
</organism>
<evidence type="ECO:0000313" key="6">
    <source>
        <dbReference type="Proteomes" id="UP000267027"/>
    </source>
</evidence>
<dbReference type="InterPro" id="IPR000898">
    <property type="entry name" value="Indolamine_dOase"/>
</dbReference>
<comment type="similarity">
    <text evidence="1">Belongs to the indoleamine 2,3-dioxygenase family.</text>
</comment>
<keyword evidence="6" id="KW-1185">Reference proteome</keyword>
<dbReference type="AlphaFoldDB" id="A0A0R3PHB1"/>
<name>A0A0R3PHB1_ANGCS</name>
<dbReference type="SUPFAM" id="SSF140959">
    <property type="entry name" value="Indolic compounds 2,3-dioxygenase-like"/>
    <property type="match status" value="1"/>
</dbReference>
<dbReference type="EMBL" id="UYYA01001348">
    <property type="protein sequence ID" value="VDM55324.1"/>
    <property type="molecule type" value="Genomic_DNA"/>
</dbReference>
<dbReference type="GO" id="GO:0019441">
    <property type="term" value="P:L-tryptophan catabolic process to kynurenine"/>
    <property type="evidence" value="ECO:0007669"/>
    <property type="project" value="InterPro"/>
</dbReference>
<dbReference type="PROSITE" id="PS00876">
    <property type="entry name" value="IDO_1"/>
    <property type="match status" value="1"/>
</dbReference>
<evidence type="ECO:0000256" key="4">
    <source>
        <dbReference type="PIRSR" id="PIRSR600898-1"/>
    </source>
</evidence>
<accession>A0A0R3PHB1</accession>
<dbReference type="PANTHER" id="PTHR28657">
    <property type="entry name" value="INDOLEAMINE 2,3-DIOXYGENASE"/>
    <property type="match status" value="1"/>
</dbReference>
<dbReference type="OrthoDB" id="10262710at2759"/>
<evidence type="ECO:0000313" key="7">
    <source>
        <dbReference type="WBParaSite" id="ACOC_0000373801-mRNA-1"/>
    </source>
</evidence>
<dbReference type="Proteomes" id="UP000267027">
    <property type="component" value="Unassembled WGS sequence"/>
</dbReference>
<evidence type="ECO:0000256" key="1">
    <source>
        <dbReference type="ARBA" id="ARBA00007119"/>
    </source>
</evidence>
<reference evidence="5 6" key="2">
    <citation type="submission" date="2018-11" db="EMBL/GenBank/DDBJ databases">
        <authorList>
            <consortium name="Pathogen Informatics"/>
        </authorList>
    </citation>
    <scope>NUCLEOTIDE SEQUENCE [LARGE SCALE GENOMIC DNA]</scope>
    <source>
        <strain evidence="5 6">Costa Rica</strain>
    </source>
</reference>
<keyword evidence="4" id="KW-0349">Heme</keyword>
<dbReference type="Pfam" id="PF01231">
    <property type="entry name" value="IDO"/>
    <property type="match status" value="1"/>
</dbReference>
<dbReference type="PANTHER" id="PTHR28657:SF5">
    <property type="entry name" value="INDOLEAMINE 2,3-DIOXYGENASE"/>
    <property type="match status" value="1"/>
</dbReference>
<protein>
    <submittedName>
        <fullName evidence="7">Rpn family recombination-promoting nuclease/putative transposase</fullName>
    </submittedName>
</protein>
<dbReference type="GO" id="GO:0033754">
    <property type="term" value="F:indoleamine 2,3-dioxygenase activity"/>
    <property type="evidence" value="ECO:0007669"/>
    <property type="project" value="TreeGrafter"/>
</dbReference>